<evidence type="ECO:0000256" key="1">
    <source>
        <dbReference type="ARBA" id="ARBA00023235"/>
    </source>
</evidence>
<evidence type="ECO:0000259" key="2">
    <source>
        <dbReference type="PROSITE" id="PS52039"/>
    </source>
</evidence>
<reference evidence="3 4" key="1">
    <citation type="submission" date="2015-08" db="EMBL/GenBank/DDBJ databases">
        <title>Whole genome sequence of Flavobacterium akiainvivens IK-1T, from decaying Wikstroemia oahuensis, an endemic Hawaiian shrub.</title>
        <authorList>
            <person name="Wan X."/>
            <person name="Hou S."/>
            <person name="Saito J."/>
            <person name="Donachie S."/>
        </authorList>
    </citation>
    <scope>NUCLEOTIDE SEQUENCE [LARGE SCALE GENOMIC DNA]</scope>
    <source>
        <strain evidence="3 4">IK-1</strain>
    </source>
</reference>
<feature type="domain" description="Topo IA-type catalytic" evidence="2">
    <location>
        <begin position="1"/>
        <end position="107"/>
    </location>
</feature>
<dbReference type="Gene3D" id="2.70.20.10">
    <property type="entry name" value="Topoisomerase I, domain 3"/>
    <property type="match status" value="1"/>
</dbReference>
<dbReference type="InterPro" id="IPR013825">
    <property type="entry name" value="Topo_IA_cen_sub2"/>
</dbReference>
<dbReference type="Gene3D" id="1.10.460.10">
    <property type="entry name" value="Topoisomerase I, domain 2"/>
    <property type="match status" value="1"/>
</dbReference>
<dbReference type="InterPro" id="IPR023405">
    <property type="entry name" value="Topo_IA_core_domain"/>
</dbReference>
<proteinExistence type="predicted"/>
<evidence type="ECO:0000313" key="4">
    <source>
        <dbReference type="Proteomes" id="UP000037755"/>
    </source>
</evidence>
<name>A0A0N0RQK3_9FLAO</name>
<dbReference type="PROSITE" id="PS52039">
    <property type="entry name" value="TOPO_IA_2"/>
    <property type="match status" value="1"/>
</dbReference>
<dbReference type="EMBL" id="LIYD01000005">
    <property type="protein sequence ID" value="KOS05772.1"/>
    <property type="molecule type" value="Genomic_DNA"/>
</dbReference>
<accession>A0A0N0RQK3</accession>
<dbReference type="Proteomes" id="UP000037755">
    <property type="component" value="Unassembled WGS sequence"/>
</dbReference>
<gene>
    <name evidence="3" type="ORF">AM493_06775</name>
</gene>
<protein>
    <recommendedName>
        <fullName evidence="2">Topo IA-type catalytic domain-containing protein</fullName>
    </recommendedName>
</protein>
<dbReference type="GO" id="GO:0003916">
    <property type="term" value="F:DNA topoisomerase activity"/>
    <property type="evidence" value="ECO:0007669"/>
    <property type="project" value="InterPro"/>
</dbReference>
<dbReference type="SUPFAM" id="SSF56712">
    <property type="entry name" value="Prokaryotic type I DNA topoisomerase"/>
    <property type="match status" value="1"/>
</dbReference>
<keyword evidence="4" id="KW-1185">Reference proteome</keyword>
<dbReference type="PATRIC" id="fig|1202724.3.peg.1409"/>
<dbReference type="STRING" id="1202724.AM493_06775"/>
<dbReference type="AlphaFoldDB" id="A0A0N0RQK3"/>
<sequence>MGSFINLPEDELAIKDAAVLEKQTKPLVLYTEAWILSAMETAGKEIENEEERKALKNIGIGKPATRASIIETPSTRNYFRRDKHSLIPAEKGLQVVQHKLFCRHQHK</sequence>
<dbReference type="GO" id="GO:0006265">
    <property type="term" value="P:DNA topological change"/>
    <property type="evidence" value="ECO:0007669"/>
    <property type="project" value="InterPro"/>
</dbReference>
<comment type="caution">
    <text evidence="3">The sequence shown here is derived from an EMBL/GenBank/DDBJ whole genome shotgun (WGS) entry which is preliminary data.</text>
</comment>
<dbReference type="Pfam" id="PF01131">
    <property type="entry name" value="Topoisom_bac"/>
    <property type="match status" value="1"/>
</dbReference>
<keyword evidence="1" id="KW-0413">Isomerase</keyword>
<evidence type="ECO:0000313" key="3">
    <source>
        <dbReference type="EMBL" id="KOS05772.1"/>
    </source>
</evidence>
<organism evidence="3 4">
    <name type="scientific">Flavobacterium akiainvivens</name>
    <dbReference type="NCBI Taxonomy" id="1202724"/>
    <lineage>
        <taxon>Bacteria</taxon>
        <taxon>Pseudomonadati</taxon>
        <taxon>Bacteroidota</taxon>
        <taxon>Flavobacteriia</taxon>
        <taxon>Flavobacteriales</taxon>
        <taxon>Flavobacteriaceae</taxon>
        <taxon>Flavobacterium</taxon>
    </lineage>
</organism>
<dbReference type="InterPro" id="IPR013824">
    <property type="entry name" value="Topo_IA_cen_sub1"/>
</dbReference>
<dbReference type="GO" id="GO:0003677">
    <property type="term" value="F:DNA binding"/>
    <property type="evidence" value="ECO:0007669"/>
    <property type="project" value="InterPro"/>
</dbReference>
<dbReference type="InterPro" id="IPR013497">
    <property type="entry name" value="Topo_IA_cen"/>
</dbReference>